<dbReference type="Proteomes" id="UP000789525">
    <property type="component" value="Unassembled WGS sequence"/>
</dbReference>
<feature type="non-terminal residue" evidence="1">
    <location>
        <position position="1"/>
    </location>
</feature>
<comment type="caution">
    <text evidence="1">The sequence shown here is derived from an EMBL/GenBank/DDBJ whole genome shotgun (WGS) entry which is preliminary data.</text>
</comment>
<evidence type="ECO:0000313" key="2">
    <source>
        <dbReference type="Proteomes" id="UP000789525"/>
    </source>
</evidence>
<reference evidence="1" key="1">
    <citation type="submission" date="2021-06" db="EMBL/GenBank/DDBJ databases">
        <authorList>
            <person name="Kallberg Y."/>
            <person name="Tangrot J."/>
            <person name="Rosling A."/>
        </authorList>
    </citation>
    <scope>NUCLEOTIDE SEQUENCE</scope>
    <source>
        <strain evidence="1">CL356</strain>
    </source>
</reference>
<dbReference type="EMBL" id="CAJVPT010056502">
    <property type="protein sequence ID" value="CAG8756909.1"/>
    <property type="molecule type" value="Genomic_DNA"/>
</dbReference>
<protein>
    <submittedName>
        <fullName evidence="1">14997_t:CDS:1</fullName>
    </submittedName>
</protein>
<sequence length="148" mass="16667">VHQVPGLYWTGSPISVRDLIRIAVWAGQMASTDEVSRLLYQKYQALNKAQRKRLAQVLLDKPDDFYKVLGVPDVKAKNRKAVLDSIPQPQGDTQLTRPEPQSTPMNATVTTPETLRDILGMVFQQQQEASRQMIQTLSAYTQETIQAT</sequence>
<organism evidence="1 2">
    <name type="scientific">Acaulospora colombiana</name>
    <dbReference type="NCBI Taxonomy" id="27376"/>
    <lineage>
        <taxon>Eukaryota</taxon>
        <taxon>Fungi</taxon>
        <taxon>Fungi incertae sedis</taxon>
        <taxon>Mucoromycota</taxon>
        <taxon>Glomeromycotina</taxon>
        <taxon>Glomeromycetes</taxon>
        <taxon>Diversisporales</taxon>
        <taxon>Acaulosporaceae</taxon>
        <taxon>Acaulospora</taxon>
    </lineage>
</organism>
<evidence type="ECO:0000313" key="1">
    <source>
        <dbReference type="EMBL" id="CAG8756909.1"/>
    </source>
</evidence>
<proteinExistence type="predicted"/>
<gene>
    <name evidence="1" type="ORF">ACOLOM_LOCUS13007</name>
</gene>
<accession>A0ACA9QSE2</accession>
<keyword evidence="2" id="KW-1185">Reference proteome</keyword>
<feature type="non-terminal residue" evidence="1">
    <location>
        <position position="148"/>
    </location>
</feature>
<name>A0ACA9QSE2_9GLOM</name>